<dbReference type="RefSeq" id="WP_148064241.1">
    <property type="nucleotide sequence ID" value="NZ_VRYZ01000004.1"/>
</dbReference>
<dbReference type="GO" id="GO:0090313">
    <property type="term" value="P:regulation of protein targeting to membrane"/>
    <property type="evidence" value="ECO:0007669"/>
    <property type="project" value="TreeGrafter"/>
</dbReference>
<evidence type="ECO:0000313" key="3">
    <source>
        <dbReference type="Proteomes" id="UP000321933"/>
    </source>
</evidence>
<dbReference type="PANTHER" id="PTHR30441">
    <property type="entry name" value="DUF748 DOMAIN-CONTAINING PROTEIN"/>
    <property type="match status" value="1"/>
</dbReference>
<accession>A0A5C8ZUW3</accession>
<comment type="caution">
    <text evidence="2">The sequence shown here is derived from an EMBL/GenBank/DDBJ whole genome shotgun (WGS) entry which is preliminary data.</text>
</comment>
<evidence type="ECO:0000259" key="1">
    <source>
        <dbReference type="Pfam" id="PF05170"/>
    </source>
</evidence>
<dbReference type="Proteomes" id="UP000321933">
    <property type="component" value="Unassembled WGS sequence"/>
</dbReference>
<protein>
    <submittedName>
        <fullName evidence="2">AsmA family protein</fullName>
    </submittedName>
</protein>
<organism evidence="2 3">
    <name type="scientific">Parahaliea aestuarii</name>
    <dbReference type="NCBI Taxonomy" id="1852021"/>
    <lineage>
        <taxon>Bacteria</taxon>
        <taxon>Pseudomonadati</taxon>
        <taxon>Pseudomonadota</taxon>
        <taxon>Gammaproteobacteria</taxon>
        <taxon>Cellvibrionales</taxon>
        <taxon>Halieaceae</taxon>
        <taxon>Parahaliea</taxon>
    </lineage>
</organism>
<keyword evidence="3" id="KW-1185">Reference proteome</keyword>
<dbReference type="Pfam" id="PF05170">
    <property type="entry name" value="AsmA"/>
    <property type="match status" value="1"/>
</dbReference>
<feature type="domain" description="AsmA" evidence="1">
    <location>
        <begin position="3"/>
        <end position="139"/>
    </location>
</feature>
<evidence type="ECO:0000313" key="2">
    <source>
        <dbReference type="EMBL" id="TXS91609.1"/>
    </source>
</evidence>
<dbReference type="GO" id="GO:0005886">
    <property type="term" value="C:plasma membrane"/>
    <property type="evidence" value="ECO:0007669"/>
    <property type="project" value="TreeGrafter"/>
</dbReference>
<proteinExistence type="predicted"/>
<dbReference type="AlphaFoldDB" id="A0A5C8ZUW3"/>
<dbReference type="InterPro" id="IPR052894">
    <property type="entry name" value="AsmA-related"/>
</dbReference>
<sequence>MTALKILLSMVLALALLLGGLLAWLHFADLTAHRSWLGAMIGNTIGRELRLQGDIDVDVWPELRLAVTQVSLANADWGSEPWMASVGQTELALRTASLWQRGPIEVRLASASNVDVLLESGPDGQSNLPIVSSESDADVQEAGGGIGVVLEKATFANLRVRRRSAQEEAVYTLSHLQLRADGNDQLQIEGEGRVREQPLRLSGRIGTRRQLASGGSIQYQLALQLGDADMILKGRREVPRPDVDGTLQLRLQVEGVPALLQALAVPLQLDGQVPSAGHLTADLRVAADSFEGALEAGFGELTLTTQLRGADNRLEVNGDIDNLQRLASIASVQGLPELPLVFAATLERRDHALAVPAFSLDIGGTKLEGRGSFAAEGVAGNFELDARGEMASELSPLLPELPFQLSTTLELDAGGLQLAPLSVRLGDSDLVGEASLGAASDGQRGALTAELVSKQIDLLQLLAVPAGPAETREGKAEPAAEPAAAAPYVFGEKRLPLAALRGNRVQIRWMVEELVTQFLVLEDVDLQAVLQDERLEITGRVVGADGGEGHNRLVLEAGKDQPRLTLRSQLRDFRVNLASGEVQKAEDIPPLSLSLDLNASGASPRELAASSAGEALLTMGPGLLTNSLMQTFSSDLVAQLVAALNPFSKTETHMQFQCGVIALLLEKGLANIDPVTIQTEKLQVVASGEVDLSDEAINMVFNTKPRKGVGVSADMFVTPFVSLEGTLAAPRMGLDEKGTLLTAGAAMATGGMSILWKGMMDRATGTIDHCKEEELQKYAHPPLD</sequence>
<reference evidence="2 3" key="1">
    <citation type="submission" date="2019-08" db="EMBL/GenBank/DDBJ databases">
        <title>Parahaliea maris sp. nov., isolated from the surface seawater.</title>
        <authorList>
            <person name="Liu Y."/>
        </authorList>
    </citation>
    <scope>NUCLEOTIDE SEQUENCE [LARGE SCALE GENOMIC DNA]</scope>
    <source>
        <strain evidence="2 3">S2-26</strain>
    </source>
</reference>
<dbReference type="InterPro" id="IPR007844">
    <property type="entry name" value="AsmA"/>
</dbReference>
<dbReference type="OrthoDB" id="9766390at2"/>
<name>A0A5C8ZUW3_9GAMM</name>
<gene>
    <name evidence="2" type="ORF">FVW59_10605</name>
</gene>
<dbReference type="PANTHER" id="PTHR30441:SF8">
    <property type="entry name" value="DUF748 DOMAIN-CONTAINING PROTEIN"/>
    <property type="match status" value="1"/>
</dbReference>
<dbReference type="EMBL" id="VRYZ01000004">
    <property type="protein sequence ID" value="TXS91609.1"/>
    <property type="molecule type" value="Genomic_DNA"/>
</dbReference>